<dbReference type="Proteomes" id="UP000663860">
    <property type="component" value="Unassembled WGS sequence"/>
</dbReference>
<name>A0A814JLW9_9BILA</name>
<evidence type="ECO:0000256" key="1">
    <source>
        <dbReference type="SAM" id="MobiDB-lite"/>
    </source>
</evidence>
<comment type="caution">
    <text evidence="2">The sequence shown here is derived from an EMBL/GenBank/DDBJ whole genome shotgun (WGS) entry which is preliminary data.</text>
</comment>
<feature type="region of interest" description="Disordered" evidence="1">
    <location>
        <begin position="1"/>
        <end position="24"/>
    </location>
</feature>
<dbReference type="AlphaFoldDB" id="A0A814JLW9"/>
<evidence type="ECO:0000313" key="4">
    <source>
        <dbReference type="Proteomes" id="UP000663860"/>
    </source>
</evidence>
<organism evidence="2 4">
    <name type="scientific">Adineta steineri</name>
    <dbReference type="NCBI Taxonomy" id="433720"/>
    <lineage>
        <taxon>Eukaryota</taxon>
        <taxon>Metazoa</taxon>
        <taxon>Spiralia</taxon>
        <taxon>Gnathifera</taxon>
        <taxon>Rotifera</taxon>
        <taxon>Eurotatoria</taxon>
        <taxon>Bdelloidea</taxon>
        <taxon>Adinetida</taxon>
        <taxon>Adinetidae</taxon>
        <taxon>Adineta</taxon>
    </lineage>
</organism>
<sequence>MSGHNHIFSTNASTLNKPQKSPVNNFNTTINETEVDILNDETFGNCDFDEIKIKSDFDENGQFLGNNLPDFFDTELSTIEDVDDQSQQPSIDALLGEDSLQRVSSMSAGFQQSPINPLFDMAITQAKYENIFLPQFQDSQQINYYLKQFEEILMNQSIKRDIFNTQRNEDIFPMSTDELKDEIHLTAMNINNSRSQSPSFGNSGMSSQLMDAIQRSDQISIVDKQQQHRTNQSLSSPIHTAVSSSPSLSSSHHDRIRHNRSIKYYPRPPILNTWQGRGLNYDAFAGMMSDREKQWVVKIQLHQVSQTKDEDYYFHQWSKQKHNNQSKRHHQREQNISYPVFQLLKSIEQEKELSQRISQTYTLGAFSNVNPTQTLPYASPVSTQFGKQSIATPRHPRYTLRLDDQFSVGIRSNAITHDKYHLGVLLHIENIYRDILYLDKNISTTVMSSKQLLDSIIDRYLNHPNYLFADMFGQFAKGQIILERLYSHLIASTTNHLELILIRLYGSLSYMIRQWPTSFHIDRSVMNIISLIQQQIDLKKPSFEQLLIQAYIYYNEKIKPKILEFDTAPSSSPFSDPILFTNSHSVTILIELLLILERQCYLLSNINSSKSSIQKSQPQLSENIHLLINELCQGLIACSLPKKIFKPYTQIQQKQFNLLCKFLRLQTTQQIYASLEPKLIYCCIKDK</sequence>
<feature type="region of interest" description="Disordered" evidence="1">
    <location>
        <begin position="223"/>
        <end position="256"/>
    </location>
</feature>
<feature type="compositionally biased region" description="Polar residues" evidence="1">
    <location>
        <begin position="228"/>
        <end position="242"/>
    </location>
</feature>
<reference evidence="2" key="1">
    <citation type="submission" date="2021-02" db="EMBL/GenBank/DDBJ databases">
        <authorList>
            <person name="Nowell W R."/>
        </authorList>
    </citation>
    <scope>NUCLEOTIDE SEQUENCE</scope>
</reference>
<dbReference type="EMBL" id="CAJOBB010000034">
    <property type="protein sequence ID" value="CAF3523129.1"/>
    <property type="molecule type" value="Genomic_DNA"/>
</dbReference>
<evidence type="ECO:0000313" key="3">
    <source>
        <dbReference type="EMBL" id="CAF3523129.1"/>
    </source>
</evidence>
<evidence type="ECO:0000313" key="2">
    <source>
        <dbReference type="EMBL" id="CAF1039502.1"/>
    </source>
</evidence>
<protein>
    <submittedName>
        <fullName evidence="2">Uncharacterized protein</fullName>
    </submittedName>
</protein>
<feature type="compositionally biased region" description="Polar residues" evidence="1">
    <location>
        <begin position="7"/>
        <end position="24"/>
    </location>
</feature>
<proteinExistence type="predicted"/>
<accession>A0A814JLW9</accession>
<dbReference type="EMBL" id="CAJNOE010000199">
    <property type="protein sequence ID" value="CAF1039502.1"/>
    <property type="molecule type" value="Genomic_DNA"/>
</dbReference>
<dbReference type="Proteomes" id="UP000663868">
    <property type="component" value="Unassembled WGS sequence"/>
</dbReference>
<gene>
    <name evidence="2" type="ORF">IZO911_LOCUS19710</name>
    <name evidence="3" type="ORF">KXQ929_LOCUS1270</name>
</gene>